<dbReference type="SUPFAM" id="SSF51905">
    <property type="entry name" value="FAD/NAD(P)-binding domain"/>
    <property type="match status" value="1"/>
</dbReference>
<dbReference type="AlphaFoldDB" id="A0A543I543"/>
<dbReference type="OrthoDB" id="833207at2"/>
<accession>A0A543I543</accession>
<reference evidence="1 2" key="1">
    <citation type="submission" date="2019-06" db="EMBL/GenBank/DDBJ databases">
        <title>Sequencing the genomes of 1000 actinobacteria strains.</title>
        <authorList>
            <person name="Klenk H.-P."/>
        </authorList>
    </citation>
    <scope>NUCLEOTIDE SEQUENCE [LARGE SCALE GENOMIC DNA]</scope>
    <source>
        <strain evidence="1 2">DSM 18031</strain>
    </source>
</reference>
<keyword evidence="2" id="KW-1185">Reference proteome</keyword>
<dbReference type="Pfam" id="PF13450">
    <property type="entry name" value="NAD_binding_8"/>
    <property type="match status" value="1"/>
</dbReference>
<organism evidence="1 2">
    <name type="scientific">Klugiella xanthotipulae</name>
    <dbReference type="NCBI Taxonomy" id="244735"/>
    <lineage>
        <taxon>Bacteria</taxon>
        <taxon>Bacillati</taxon>
        <taxon>Actinomycetota</taxon>
        <taxon>Actinomycetes</taxon>
        <taxon>Micrococcales</taxon>
        <taxon>Microbacteriaceae</taxon>
        <taxon>Klugiella</taxon>
    </lineage>
</organism>
<dbReference type="PANTHER" id="PTHR10668">
    <property type="entry name" value="PHYTOENE DEHYDROGENASE"/>
    <property type="match status" value="1"/>
</dbReference>
<dbReference type="PANTHER" id="PTHR10668:SF105">
    <property type="entry name" value="DEHYDROGENASE-RELATED"/>
    <property type="match status" value="1"/>
</dbReference>
<dbReference type="Gene3D" id="3.50.50.60">
    <property type="entry name" value="FAD/NAD(P)-binding domain"/>
    <property type="match status" value="2"/>
</dbReference>
<comment type="caution">
    <text evidence="1">The sequence shown here is derived from an EMBL/GenBank/DDBJ whole genome shotgun (WGS) entry which is preliminary data.</text>
</comment>
<name>A0A543I543_9MICO</name>
<evidence type="ECO:0000313" key="2">
    <source>
        <dbReference type="Proteomes" id="UP000318331"/>
    </source>
</evidence>
<dbReference type="Gene3D" id="3.90.660.50">
    <property type="match status" value="1"/>
</dbReference>
<dbReference type="Proteomes" id="UP000318331">
    <property type="component" value="Unassembled WGS sequence"/>
</dbReference>
<gene>
    <name evidence="1" type="ORF">FB466_0395</name>
</gene>
<proteinExistence type="predicted"/>
<protein>
    <submittedName>
        <fullName evidence="1">Phytoene dehydrogenase-like protein</fullName>
    </submittedName>
</protein>
<dbReference type="PRINTS" id="PR00469">
    <property type="entry name" value="PNDRDTASEII"/>
</dbReference>
<dbReference type="EMBL" id="VFPN01000001">
    <property type="protein sequence ID" value="TQM65590.1"/>
    <property type="molecule type" value="Genomic_DNA"/>
</dbReference>
<sequence>MTDAIVVGAGPNGLAAAVLLARAGLGVHLIEAADTLGGGLRTSELTLPGFLHDECSAVHPLALASPFFRAFELGRRIDLVVPEVSYAHPLDGAPAALALRSLEQTAHRLDAHRAGDGRAWQNLLGPLVARAEGIARATLDQLLQLPRDPAAAALFGLATLEQGTPLRTRRLVGPAPAALLAGVTAHIPGPQPSLMTAGGGLALAVTGHTGGWPVAVGGSASIARALAEDAVAHGVTIETGRRVRHLDELADADAVILDVSPEQFRDLAGGQLPLRYRRTLARYRRGVAACKVDFALSGPVPWSDPELHRTATVHLGGTREQIARAEGEAAAGRHPEHPYVLVTQPTAYDPSRAPAGKHTLWAYTHVPNGSALDVSGRIIEQIERFAPGFREVILATSVRTGRDLAAHNLNYAGGDFMGGEVSLTQMLRRPVLSPVPWATPLPRVFLGSASTPPGPAVHGLGGYYAARTALSRVFGIHSLPYLGVRG</sequence>
<evidence type="ECO:0000313" key="1">
    <source>
        <dbReference type="EMBL" id="TQM65590.1"/>
    </source>
</evidence>
<dbReference type="InterPro" id="IPR036188">
    <property type="entry name" value="FAD/NAD-bd_sf"/>
</dbReference>